<dbReference type="Gene3D" id="3.10.50.40">
    <property type="match status" value="1"/>
</dbReference>
<dbReference type="GO" id="GO:0003755">
    <property type="term" value="F:peptidyl-prolyl cis-trans isomerase activity"/>
    <property type="evidence" value="ECO:0007669"/>
    <property type="project" value="UniProtKB-UniRule"/>
</dbReference>
<dbReference type="EC" id="5.2.1.8" evidence="10"/>
<keyword evidence="13" id="KW-1185">Reference proteome</keyword>
<evidence type="ECO:0000256" key="8">
    <source>
        <dbReference type="ARBA" id="ARBA00037071"/>
    </source>
</evidence>
<comment type="function">
    <text evidence="8">Also involved in hydrogenase metallocenter assembly, probably by participating in the nickel insertion step. This function in hydrogenase biosynthesis requires chaperone activity and the presence of the metal-binding domain, but not PPIase activity.</text>
</comment>
<evidence type="ECO:0000259" key="11">
    <source>
        <dbReference type="PROSITE" id="PS50059"/>
    </source>
</evidence>
<comment type="subcellular location">
    <subcellularLocation>
        <location evidence="2">Cytoplasm</location>
    </subcellularLocation>
</comment>
<dbReference type="InterPro" id="IPR046357">
    <property type="entry name" value="PPIase_dom_sf"/>
</dbReference>
<evidence type="ECO:0000256" key="4">
    <source>
        <dbReference type="ARBA" id="ARBA00022490"/>
    </source>
</evidence>
<dbReference type="KEGG" id="ajp:AMJAP_2870"/>
<reference evidence="12 13" key="1">
    <citation type="journal article" date="2008" name="Int. J. Syst. Evol. Microbiol.">
        <title>Amphritea japonica sp. nov. and Amphritea balenae sp. nov., isolated from the sediment adjacent to sperm whale carcasses off Kagoshima, Japan.</title>
        <authorList>
            <person name="Miyazaki M."/>
            <person name="Nogi Y."/>
            <person name="Fujiwara Y."/>
            <person name="Kawato M."/>
            <person name="Nagahama T."/>
            <person name="Kubokawa K."/>
            <person name="Horikoshi K."/>
        </authorList>
    </citation>
    <scope>NUCLEOTIDE SEQUENCE [LARGE SCALE GENOMIC DNA]</scope>
    <source>
        <strain evidence="12 13">ATCC BAA-1530</strain>
    </source>
</reference>
<name>A0A7R6PE80_9GAMM</name>
<sequence>MNISNNCYVEIHYALFNEENEVMDGSRGGEPLPYIQGQANIIPGLEAALLGKAKGDTFTVTIAPEQGYGDRDESKVSIIDAESFAGFDQIEEGMLCQLEGEDGEPQLVTISLIEEDEVTIDANHPFAGKTLNFEVEVVAVREATDTELRDGIVG</sequence>
<keyword evidence="5 9" id="KW-0697">Rotamase</keyword>
<dbReference type="AlphaFoldDB" id="A0A7R6PE80"/>
<dbReference type="Proteomes" id="UP000595663">
    <property type="component" value="Chromosome"/>
</dbReference>
<gene>
    <name evidence="12" type="ORF">AMJAP_2870</name>
</gene>
<dbReference type="Pfam" id="PF00254">
    <property type="entry name" value="FKBP_C"/>
    <property type="match status" value="1"/>
</dbReference>
<comment type="catalytic activity">
    <reaction evidence="1 9 10">
        <text>[protein]-peptidylproline (omega=180) = [protein]-peptidylproline (omega=0)</text>
        <dbReference type="Rhea" id="RHEA:16237"/>
        <dbReference type="Rhea" id="RHEA-COMP:10747"/>
        <dbReference type="Rhea" id="RHEA-COMP:10748"/>
        <dbReference type="ChEBI" id="CHEBI:83833"/>
        <dbReference type="ChEBI" id="CHEBI:83834"/>
        <dbReference type="EC" id="5.2.1.8"/>
    </reaction>
</comment>
<accession>A0A7R6PE80</accession>
<proteinExistence type="inferred from homology"/>
<keyword evidence="6" id="KW-0143">Chaperone</keyword>
<dbReference type="SUPFAM" id="SSF54534">
    <property type="entry name" value="FKBP-like"/>
    <property type="match status" value="1"/>
</dbReference>
<evidence type="ECO:0000256" key="7">
    <source>
        <dbReference type="ARBA" id="ARBA00023235"/>
    </source>
</evidence>
<evidence type="ECO:0000256" key="2">
    <source>
        <dbReference type="ARBA" id="ARBA00004496"/>
    </source>
</evidence>
<comment type="similarity">
    <text evidence="3 10">Belongs to the FKBP-type PPIase family.</text>
</comment>
<dbReference type="PROSITE" id="PS50059">
    <property type="entry name" value="FKBP_PPIASE"/>
    <property type="match status" value="1"/>
</dbReference>
<dbReference type="PANTHER" id="PTHR47861:SF3">
    <property type="entry name" value="FKBP-TYPE PEPTIDYL-PROLYL CIS-TRANS ISOMERASE SLYD"/>
    <property type="match status" value="1"/>
</dbReference>
<feature type="domain" description="PPIase FKBP-type" evidence="11">
    <location>
        <begin position="6"/>
        <end position="88"/>
    </location>
</feature>
<organism evidence="12 13">
    <name type="scientific">Amphritea japonica ATCC BAA-1530</name>
    <dbReference type="NCBI Taxonomy" id="1278309"/>
    <lineage>
        <taxon>Bacteria</taxon>
        <taxon>Pseudomonadati</taxon>
        <taxon>Pseudomonadota</taxon>
        <taxon>Gammaproteobacteria</taxon>
        <taxon>Oceanospirillales</taxon>
        <taxon>Oceanospirillaceae</taxon>
        <taxon>Amphritea</taxon>
    </lineage>
</organism>
<protein>
    <recommendedName>
        <fullName evidence="10">Peptidyl-prolyl cis-trans isomerase</fullName>
        <ecNumber evidence="10">5.2.1.8</ecNumber>
    </recommendedName>
</protein>
<evidence type="ECO:0000256" key="9">
    <source>
        <dbReference type="PROSITE-ProRule" id="PRU00277"/>
    </source>
</evidence>
<dbReference type="GO" id="GO:0005737">
    <property type="term" value="C:cytoplasm"/>
    <property type="evidence" value="ECO:0007669"/>
    <property type="project" value="UniProtKB-SubCell"/>
</dbReference>
<evidence type="ECO:0000313" key="12">
    <source>
        <dbReference type="EMBL" id="BBB27456.1"/>
    </source>
</evidence>
<evidence type="ECO:0000256" key="5">
    <source>
        <dbReference type="ARBA" id="ARBA00023110"/>
    </source>
</evidence>
<keyword evidence="4" id="KW-0963">Cytoplasm</keyword>
<evidence type="ECO:0000256" key="1">
    <source>
        <dbReference type="ARBA" id="ARBA00000971"/>
    </source>
</evidence>
<evidence type="ECO:0000256" key="10">
    <source>
        <dbReference type="RuleBase" id="RU003915"/>
    </source>
</evidence>
<keyword evidence="7 9" id="KW-0413">Isomerase</keyword>
<dbReference type="RefSeq" id="WP_019622638.1">
    <property type="nucleotide sequence ID" value="NZ_AP014545.1"/>
</dbReference>
<evidence type="ECO:0000313" key="13">
    <source>
        <dbReference type="Proteomes" id="UP000595663"/>
    </source>
</evidence>
<evidence type="ECO:0000256" key="6">
    <source>
        <dbReference type="ARBA" id="ARBA00023186"/>
    </source>
</evidence>
<dbReference type="OrthoDB" id="9808891at2"/>
<dbReference type="EMBL" id="AP014545">
    <property type="protein sequence ID" value="BBB27456.1"/>
    <property type="molecule type" value="Genomic_DNA"/>
</dbReference>
<dbReference type="GO" id="GO:0042026">
    <property type="term" value="P:protein refolding"/>
    <property type="evidence" value="ECO:0007669"/>
    <property type="project" value="UniProtKB-ARBA"/>
</dbReference>
<evidence type="ECO:0000256" key="3">
    <source>
        <dbReference type="ARBA" id="ARBA00006577"/>
    </source>
</evidence>
<dbReference type="InterPro" id="IPR001179">
    <property type="entry name" value="PPIase_FKBP_dom"/>
</dbReference>
<dbReference type="PANTHER" id="PTHR47861">
    <property type="entry name" value="FKBP-TYPE PEPTIDYL-PROLYL CIS-TRANS ISOMERASE SLYD"/>
    <property type="match status" value="1"/>
</dbReference>